<proteinExistence type="predicted"/>
<reference evidence="2 3" key="1">
    <citation type="journal article" date="2013" name="Nat. Genet.">
        <title>The high-quality draft genome of peach (Prunus persica) identifies unique patterns of genetic diversity, domestication and genome evolution.</title>
        <authorList>
            <consortium name="International Peach Genome Initiative"/>
            <person name="Verde I."/>
            <person name="Abbott A.G."/>
            <person name="Scalabrin S."/>
            <person name="Jung S."/>
            <person name="Shu S."/>
            <person name="Marroni F."/>
            <person name="Zhebentyayeva T."/>
            <person name="Dettori M.T."/>
            <person name="Grimwood J."/>
            <person name="Cattonaro F."/>
            <person name="Zuccolo A."/>
            <person name="Rossini L."/>
            <person name="Jenkins J."/>
            <person name="Vendramin E."/>
            <person name="Meisel L.A."/>
            <person name="Decroocq V."/>
            <person name="Sosinski B."/>
            <person name="Prochnik S."/>
            <person name="Mitros T."/>
            <person name="Policriti A."/>
            <person name="Cipriani G."/>
            <person name="Dondini L."/>
            <person name="Ficklin S."/>
            <person name="Goodstein D.M."/>
            <person name="Xuan P."/>
            <person name="Del Fabbro C."/>
            <person name="Aramini V."/>
            <person name="Copetti D."/>
            <person name="Gonzalez S."/>
            <person name="Horner D.S."/>
            <person name="Falchi R."/>
            <person name="Lucas S."/>
            <person name="Mica E."/>
            <person name="Maldonado J."/>
            <person name="Lazzari B."/>
            <person name="Bielenberg D."/>
            <person name="Pirona R."/>
            <person name="Miculan M."/>
            <person name="Barakat A."/>
            <person name="Testolin R."/>
            <person name="Stella A."/>
            <person name="Tartarini S."/>
            <person name="Tonutti P."/>
            <person name="Arus P."/>
            <person name="Orellana A."/>
            <person name="Wells C."/>
            <person name="Main D."/>
            <person name="Vizzotto G."/>
            <person name="Silva H."/>
            <person name="Salamini F."/>
            <person name="Schmutz J."/>
            <person name="Morgante M."/>
            <person name="Rokhsar D.S."/>
        </authorList>
    </citation>
    <scope>NUCLEOTIDE SEQUENCE [LARGE SCALE GENOMIC DNA]</scope>
    <source>
        <strain evidence="3">cv. Nemared</strain>
    </source>
</reference>
<name>M5WHP1_PRUPE</name>
<dbReference type="PANTHER" id="PTHR33972:SF2">
    <property type="entry name" value="OS04G0606700 PROTEIN"/>
    <property type="match status" value="1"/>
</dbReference>
<accession>M5WHP1</accession>
<dbReference type="HOGENOM" id="CLU_104382_1_0_1"/>
<dbReference type="PANTHER" id="PTHR33972">
    <property type="entry name" value="EXPRESSED PROTEIN"/>
    <property type="match status" value="1"/>
</dbReference>
<protein>
    <submittedName>
        <fullName evidence="2">Uncharacterized protein</fullName>
    </submittedName>
</protein>
<organism evidence="2 3">
    <name type="scientific">Prunus persica</name>
    <name type="common">Peach</name>
    <name type="synonym">Amygdalus persica</name>
    <dbReference type="NCBI Taxonomy" id="3760"/>
    <lineage>
        <taxon>Eukaryota</taxon>
        <taxon>Viridiplantae</taxon>
        <taxon>Streptophyta</taxon>
        <taxon>Embryophyta</taxon>
        <taxon>Tracheophyta</taxon>
        <taxon>Spermatophyta</taxon>
        <taxon>Magnoliopsida</taxon>
        <taxon>eudicotyledons</taxon>
        <taxon>Gunneridae</taxon>
        <taxon>Pentapetalae</taxon>
        <taxon>rosids</taxon>
        <taxon>fabids</taxon>
        <taxon>Rosales</taxon>
        <taxon>Rosaceae</taxon>
        <taxon>Amygdaloideae</taxon>
        <taxon>Amygdaleae</taxon>
        <taxon>Prunus</taxon>
    </lineage>
</organism>
<dbReference type="Proteomes" id="UP000006882">
    <property type="component" value="Chromosome G1"/>
</dbReference>
<dbReference type="Gramene" id="ONI27248">
    <property type="protein sequence ID" value="ONI27248"/>
    <property type="gene ID" value="PRUPE_1G076200"/>
</dbReference>
<dbReference type="EMBL" id="CM007651">
    <property type="protein sequence ID" value="ONI27247.1"/>
    <property type="molecule type" value="Genomic_DNA"/>
</dbReference>
<dbReference type="STRING" id="3760.M5WHP1"/>
<dbReference type="Gramene" id="ONI27247">
    <property type="protein sequence ID" value="ONI27247"/>
    <property type="gene ID" value="PRUPE_1G076200"/>
</dbReference>
<dbReference type="AlphaFoldDB" id="M5WHP1"/>
<dbReference type="EMBL" id="CM007651">
    <property type="protein sequence ID" value="ONI27248.1"/>
    <property type="molecule type" value="Genomic_DNA"/>
</dbReference>
<evidence type="ECO:0000256" key="1">
    <source>
        <dbReference type="SAM" id="MobiDB-lite"/>
    </source>
</evidence>
<gene>
    <name evidence="2" type="ORF">PRUPE_1G076200</name>
</gene>
<keyword evidence="3" id="KW-1185">Reference proteome</keyword>
<evidence type="ECO:0000313" key="3">
    <source>
        <dbReference type="Proteomes" id="UP000006882"/>
    </source>
</evidence>
<sequence length="181" mass="19962">MARLLTQTLQLRHSLLHRPRVPPSLTQAHRARSTRSGKAQLIEIDLDPSTSSSSSSSSPANDSEKLMLKKLDDIVQTILIQRATPDWLPFVPGSSFWVPPRLAPLKVTDLVGKLADQLTDEESLSVATDRGWPCSQFFVHGSGSTETREVDMEAEGSAEVEVEVEVKVLTESQKPSRCEDD</sequence>
<dbReference type="OMA" id="SKPHVIE"/>
<dbReference type="eggNOG" id="ENOG502S181">
    <property type="taxonomic scope" value="Eukaryota"/>
</dbReference>
<dbReference type="KEGG" id="pper:18780319"/>
<feature type="region of interest" description="Disordered" evidence="1">
    <location>
        <begin position="20"/>
        <end position="39"/>
    </location>
</feature>
<dbReference type="OrthoDB" id="1095098at2759"/>
<evidence type="ECO:0000313" key="2">
    <source>
        <dbReference type="EMBL" id="ONI27248.1"/>
    </source>
</evidence>
<reference evidence="2" key="2">
    <citation type="submission" date="2016-12" db="EMBL/GenBank/DDBJ databases">
        <title>WGS assembly of Prunus persica.</title>
        <authorList>
            <person name="Verde I."/>
            <person name="Jenkins J."/>
            <person name="Dondini L."/>
            <person name="Micali S."/>
            <person name="Pagliarani G."/>
            <person name="Vendramin E."/>
            <person name="Paris R."/>
            <person name="Aramini V."/>
            <person name="Gazza L."/>
            <person name="Rossini L."/>
            <person name="Bassi D."/>
            <person name="Troggio M."/>
            <person name="Shu S."/>
            <person name="Grimwood J.H."/>
            <person name="Tartarini S."/>
            <person name="Dettori M.T."/>
            <person name="Schmutz J."/>
        </authorList>
    </citation>
    <scope>NUCLEOTIDE SEQUENCE</scope>
</reference>